<feature type="domain" description="HTH cro/C1-type" evidence="2">
    <location>
        <begin position="3"/>
        <end position="56"/>
    </location>
</feature>
<dbReference type="EMBL" id="JBHRTS010000001">
    <property type="protein sequence ID" value="MFC3192740.1"/>
    <property type="molecule type" value="Genomic_DNA"/>
</dbReference>
<dbReference type="InterPro" id="IPR010982">
    <property type="entry name" value="Lambda_DNA-bd_dom_sf"/>
</dbReference>
<name>A0ABV7J3L2_9GAMM</name>
<proteinExistence type="predicted"/>
<dbReference type="InterPro" id="IPR001387">
    <property type="entry name" value="Cro/C1-type_HTH"/>
</dbReference>
<reference evidence="4" key="1">
    <citation type="journal article" date="2019" name="Int. J. Syst. Evol. Microbiol.">
        <title>The Global Catalogue of Microorganisms (GCM) 10K type strain sequencing project: providing services to taxonomists for standard genome sequencing and annotation.</title>
        <authorList>
            <consortium name="The Broad Institute Genomics Platform"/>
            <consortium name="The Broad Institute Genome Sequencing Center for Infectious Disease"/>
            <person name="Wu L."/>
            <person name="Ma J."/>
        </authorList>
    </citation>
    <scope>NUCLEOTIDE SEQUENCE [LARGE SCALE GENOMIC DNA]</scope>
    <source>
        <strain evidence="4">KCTC 42953</strain>
    </source>
</reference>
<keyword evidence="1" id="KW-1133">Transmembrane helix</keyword>
<dbReference type="SUPFAM" id="SSF47413">
    <property type="entry name" value="lambda repressor-like DNA-binding domains"/>
    <property type="match status" value="1"/>
</dbReference>
<feature type="transmembrane region" description="Helical" evidence="1">
    <location>
        <begin position="114"/>
        <end position="131"/>
    </location>
</feature>
<keyword evidence="4" id="KW-1185">Reference proteome</keyword>
<dbReference type="Proteomes" id="UP001595533">
    <property type="component" value="Unassembled WGS sequence"/>
</dbReference>
<keyword evidence="1" id="KW-0472">Membrane</keyword>
<evidence type="ECO:0000259" key="2">
    <source>
        <dbReference type="PROSITE" id="PS50943"/>
    </source>
</evidence>
<organism evidence="3 4">
    <name type="scientific">Marinicella sediminis</name>
    <dbReference type="NCBI Taxonomy" id="1792834"/>
    <lineage>
        <taxon>Bacteria</taxon>
        <taxon>Pseudomonadati</taxon>
        <taxon>Pseudomonadota</taxon>
        <taxon>Gammaproteobacteria</taxon>
        <taxon>Lysobacterales</taxon>
        <taxon>Marinicellaceae</taxon>
        <taxon>Marinicella</taxon>
    </lineage>
</organism>
<comment type="caution">
    <text evidence="3">The sequence shown here is derived from an EMBL/GenBank/DDBJ whole genome shotgun (WGS) entry which is preliminary data.</text>
</comment>
<feature type="transmembrane region" description="Helical" evidence="1">
    <location>
        <begin position="91"/>
        <end position="108"/>
    </location>
</feature>
<sequence length="137" mass="15775">MIIKKLRNKNNWSQEHLAALCDLNVRTIQRVESGNKASLETLQSLAAVFQVDVSLLTEEVTVIDKHSEHWKAQPWWLRLLFFGVPSRKMQVWLELSLLLLGMLVLFVYDSKIVAASIFVSTYITGLSIRYGDDRAIW</sequence>
<keyword evidence="1" id="KW-0812">Transmembrane</keyword>
<dbReference type="CDD" id="cd00093">
    <property type="entry name" value="HTH_XRE"/>
    <property type="match status" value="1"/>
</dbReference>
<dbReference type="SMART" id="SM00530">
    <property type="entry name" value="HTH_XRE"/>
    <property type="match status" value="1"/>
</dbReference>
<dbReference type="RefSeq" id="WP_232781817.1">
    <property type="nucleotide sequence ID" value="NZ_JBHRTS010000001.1"/>
</dbReference>
<evidence type="ECO:0000313" key="3">
    <source>
        <dbReference type="EMBL" id="MFC3192740.1"/>
    </source>
</evidence>
<evidence type="ECO:0000313" key="4">
    <source>
        <dbReference type="Proteomes" id="UP001595533"/>
    </source>
</evidence>
<accession>A0ABV7J3L2</accession>
<dbReference type="PROSITE" id="PS50943">
    <property type="entry name" value="HTH_CROC1"/>
    <property type="match status" value="1"/>
</dbReference>
<gene>
    <name evidence="3" type="ORF">ACFODZ_00675</name>
</gene>
<dbReference type="Gene3D" id="1.10.260.40">
    <property type="entry name" value="lambda repressor-like DNA-binding domains"/>
    <property type="match status" value="1"/>
</dbReference>
<evidence type="ECO:0000256" key="1">
    <source>
        <dbReference type="SAM" id="Phobius"/>
    </source>
</evidence>
<protein>
    <submittedName>
        <fullName evidence="3">Helix-turn-helix domain-containing protein</fullName>
    </submittedName>
</protein>
<dbReference type="Pfam" id="PF01381">
    <property type="entry name" value="HTH_3"/>
    <property type="match status" value="1"/>
</dbReference>